<dbReference type="Proteomes" id="UP000663832">
    <property type="component" value="Unassembled WGS sequence"/>
</dbReference>
<dbReference type="SUPFAM" id="SSF48452">
    <property type="entry name" value="TPR-like"/>
    <property type="match status" value="2"/>
</dbReference>
<dbReference type="SUPFAM" id="SSF56399">
    <property type="entry name" value="ADP-ribosylation"/>
    <property type="match status" value="1"/>
</dbReference>
<keyword evidence="6" id="KW-1185">Reference proteome</keyword>
<dbReference type="PANTHER" id="PTHR45641:SF19">
    <property type="entry name" value="NEPHROCYSTIN-3"/>
    <property type="match status" value="1"/>
</dbReference>
<dbReference type="PANTHER" id="PTHR45641">
    <property type="entry name" value="TETRATRICOPEPTIDE REPEAT PROTEIN (AFU_ORTHOLOGUE AFUA_6G03870)"/>
    <property type="match status" value="1"/>
</dbReference>
<proteinExistence type="predicted"/>
<evidence type="ECO:0008006" key="7">
    <source>
        <dbReference type="Google" id="ProtNLM"/>
    </source>
</evidence>
<organism evidence="5 6">
    <name type="scientific">Adineta steineri</name>
    <dbReference type="NCBI Taxonomy" id="433720"/>
    <lineage>
        <taxon>Eukaryota</taxon>
        <taxon>Metazoa</taxon>
        <taxon>Spiralia</taxon>
        <taxon>Gnathifera</taxon>
        <taxon>Rotifera</taxon>
        <taxon>Eurotatoria</taxon>
        <taxon>Bdelloidea</taxon>
        <taxon>Adinetida</taxon>
        <taxon>Adinetidae</taxon>
        <taxon>Adineta</taxon>
    </lineage>
</organism>
<dbReference type="SMART" id="SM00028">
    <property type="entry name" value="TPR"/>
    <property type="match status" value="6"/>
</dbReference>
<dbReference type="Gene3D" id="1.25.40.10">
    <property type="entry name" value="Tetratricopeptide repeat domain"/>
    <property type="match status" value="2"/>
</dbReference>
<dbReference type="Pfam" id="PF13424">
    <property type="entry name" value="TPR_12"/>
    <property type="match status" value="1"/>
</dbReference>
<dbReference type="PROSITE" id="PS50005">
    <property type="entry name" value="TPR"/>
    <property type="match status" value="1"/>
</dbReference>
<evidence type="ECO:0000256" key="2">
    <source>
        <dbReference type="ARBA" id="ARBA00022803"/>
    </source>
</evidence>
<dbReference type="EMBL" id="CAJNOM010001588">
    <property type="protein sequence ID" value="CAF1613475.1"/>
    <property type="molecule type" value="Genomic_DNA"/>
</dbReference>
<dbReference type="InterPro" id="IPR019734">
    <property type="entry name" value="TPR_rpt"/>
</dbReference>
<accession>A0A816BRB8</accession>
<dbReference type="Gene3D" id="3.90.176.10">
    <property type="entry name" value="Toxin ADP-ribosyltransferase, Chain A, domain 1"/>
    <property type="match status" value="1"/>
</dbReference>
<dbReference type="OrthoDB" id="5986190at2759"/>
<protein>
    <recommendedName>
        <fullName evidence="7">NAD(P)(+)--arginine ADP-ribosyltransferase</fullName>
    </recommendedName>
</protein>
<evidence type="ECO:0000256" key="1">
    <source>
        <dbReference type="ARBA" id="ARBA00022737"/>
    </source>
</evidence>
<evidence type="ECO:0000313" key="4">
    <source>
        <dbReference type="EMBL" id="CAF1398789.1"/>
    </source>
</evidence>
<reference evidence="5" key="1">
    <citation type="submission" date="2021-02" db="EMBL/GenBank/DDBJ databases">
        <authorList>
            <person name="Nowell W R."/>
        </authorList>
    </citation>
    <scope>NUCLEOTIDE SEQUENCE</scope>
</reference>
<sequence>MSILSHPRRPVHCVGEEDKSDLFTLIWLDENCKEDHEDILRTKLILKQINNNCLFYNDLNKFRDHLVNNYFFETKTLLITSGSYVEILLKDFHDGKLSSIIIFCHEDEKYEKHLNSTHVIGICTDHNSLKALIEHFLPSLKFRLYENSRLNTILSLKTTFYDNTSTLYSYILFIEILKQASDINQASNMDQASNMNQASYMDQAKDSMINQIKNYYQNNSKQLSYIESFREKYKSTNAIEWYTLDSFVYRLINRAFRTDDSALWYTFRFYISDLCKQLEEVHREQNIKERFLVYRGQSHVPKQEFQNIISNYGGLISSNGFLSTSRSFSKAKEFIFGAQDTEQFHVVIFEIVVDTNEVKHTIFVDVAQYLPNSIEEEILFNIGTVFKIDSYEKEDEFWRIRMHVTDECIMEIRQRMESIQKKLSTININLFFGKLLIDMHQHDKAKSYFKMILQNLPERDHQDRPLTYEYLGDLEMRVKNYSNALKYFQESYELKQKKYSVDDSNMFIIYNHLGNYYKAIGNIRIAEKYYTKTLNYQNNSIINIGITKLNLATIYLLKKKYSNARQMCFDAREIFEQFQPMPYGDILVCQGTLGDIYFKEKRYDIAESFYLVAFEMGKKYLSIGDPRLIHCIYALADLYHKQKKQICPLEFCTEQLQIYQKYLSNTKHICIAQIYLKMADLSNDIYYYRKAKEIFDNNKRFDYLSTAKCLVKLAEFNENHQNIILYCQALEIYRKIYPSNHAVLIKTEKELKKLKQIKRTRQYIVAESGLDLTPLIND</sequence>
<dbReference type="InterPro" id="IPR011990">
    <property type="entry name" value="TPR-like_helical_dom_sf"/>
</dbReference>
<dbReference type="AlphaFoldDB" id="A0A816BRB8"/>
<keyword evidence="2 3" id="KW-0802">TPR repeat</keyword>
<evidence type="ECO:0000313" key="5">
    <source>
        <dbReference type="EMBL" id="CAF1613475.1"/>
    </source>
</evidence>
<dbReference type="PROSITE" id="PS51996">
    <property type="entry name" value="TR_MART"/>
    <property type="match status" value="1"/>
</dbReference>
<keyword evidence="1" id="KW-0677">Repeat</keyword>
<evidence type="ECO:0000256" key="3">
    <source>
        <dbReference type="PROSITE-ProRule" id="PRU00339"/>
    </source>
</evidence>
<dbReference type="Proteomes" id="UP000663877">
    <property type="component" value="Unassembled WGS sequence"/>
</dbReference>
<dbReference type="EMBL" id="CAJNOI010001260">
    <property type="protein sequence ID" value="CAF1398789.1"/>
    <property type="molecule type" value="Genomic_DNA"/>
</dbReference>
<name>A0A816BRB8_9BILA</name>
<comment type="caution">
    <text evidence="5">The sequence shown here is derived from an EMBL/GenBank/DDBJ whole genome shotgun (WGS) entry which is preliminary data.</text>
</comment>
<gene>
    <name evidence="4" type="ORF">BJG266_LOCUS37534</name>
    <name evidence="5" type="ORF">QVE165_LOCUS54432</name>
</gene>
<evidence type="ECO:0000313" key="6">
    <source>
        <dbReference type="Proteomes" id="UP000663832"/>
    </source>
</evidence>
<feature type="repeat" description="TPR" evidence="3">
    <location>
        <begin position="465"/>
        <end position="498"/>
    </location>
</feature>